<evidence type="ECO:0000256" key="1">
    <source>
        <dbReference type="SAM" id="Coils"/>
    </source>
</evidence>
<dbReference type="EMBL" id="JAHRIQ010040218">
    <property type="protein sequence ID" value="MEQ2234565.1"/>
    <property type="molecule type" value="Genomic_DNA"/>
</dbReference>
<organism evidence="2 3">
    <name type="scientific">Ilyodon furcidens</name>
    <name type="common">goldbreast splitfin</name>
    <dbReference type="NCBI Taxonomy" id="33524"/>
    <lineage>
        <taxon>Eukaryota</taxon>
        <taxon>Metazoa</taxon>
        <taxon>Chordata</taxon>
        <taxon>Craniata</taxon>
        <taxon>Vertebrata</taxon>
        <taxon>Euteleostomi</taxon>
        <taxon>Actinopterygii</taxon>
        <taxon>Neopterygii</taxon>
        <taxon>Teleostei</taxon>
        <taxon>Neoteleostei</taxon>
        <taxon>Acanthomorphata</taxon>
        <taxon>Ovalentaria</taxon>
        <taxon>Atherinomorphae</taxon>
        <taxon>Cyprinodontiformes</taxon>
        <taxon>Goodeidae</taxon>
        <taxon>Ilyodon</taxon>
    </lineage>
</organism>
<name>A0ABV0TNU1_9TELE</name>
<keyword evidence="1" id="KW-0175">Coiled coil</keyword>
<evidence type="ECO:0000313" key="3">
    <source>
        <dbReference type="Proteomes" id="UP001482620"/>
    </source>
</evidence>
<sequence length="165" mass="18651">MDSEVDKLQFEIKGALFQLTSDQLIQICDFLAISGANRQNITGKTRNALVTLISKHIECDELRQLEDEGMSALLSLMDMIKEVQKAIKNSTPEKEDEEQEKLGRELEQLKLIIQQKEAEMQILANKNVKKIETVMCQAAPAQTVPHGEKTLRSQVKLATLDKRTD</sequence>
<proteinExistence type="predicted"/>
<feature type="coiled-coil region" evidence="1">
    <location>
        <begin position="99"/>
        <end position="126"/>
    </location>
</feature>
<accession>A0ABV0TNU1</accession>
<comment type="caution">
    <text evidence="2">The sequence shown here is derived from an EMBL/GenBank/DDBJ whole genome shotgun (WGS) entry which is preliminary data.</text>
</comment>
<dbReference type="Proteomes" id="UP001482620">
    <property type="component" value="Unassembled WGS sequence"/>
</dbReference>
<gene>
    <name evidence="2" type="ORF">ILYODFUR_032880</name>
</gene>
<protein>
    <submittedName>
        <fullName evidence="2">Uncharacterized protein</fullName>
    </submittedName>
</protein>
<keyword evidence="3" id="KW-1185">Reference proteome</keyword>
<evidence type="ECO:0000313" key="2">
    <source>
        <dbReference type="EMBL" id="MEQ2234565.1"/>
    </source>
</evidence>
<reference evidence="2 3" key="1">
    <citation type="submission" date="2021-06" db="EMBL/GenBank/DDBJ databases">
        <authorList>
            <person name="Palmer J.M."/>
        </authorList>
    </citation>
    <scope>NUCLEOTIDE SEQUENCE [LARGE SCALE GENOMIC DNA]</scope>
    <source>
        <strain evidence="3">if_2019</strain>
        <tissue evidence="2">Muscle</tissue>
    </source>
</reference>